<accession>A0A9W6B9G8</accession>
<evidence type="ECO:0000313" key="3">
    <source>
        <dbReference type="Proteomes" id="UP001165080"/>
    </source>
</evidence>
<name>A0A9W6B9G8_9CHLO</name>
<protein>
    <recommendedName>
        <fullName evidence="4">CCHC-type domain-containing protein</fullName>
    </recommendedName>
</protein>
<evidence type="ECO:0000256" key="1">
    <source>
        <dbReference type="SAM" id="MobiDB-lite"/>
    </source>
</evidence>
<feature type="compositionally biased region" description="Basic residues" evidence="1">
    <location>
        <begin position="240"/>
        <end position="254"/>
    </location>
</feature>
<dbReference type="EMBL" id="BRXU01000001">
    <property type="protein sequence ID" value="GLC48003.1"/>
    <property type="molecule type" value="Genomic_DNA"/>
</dbReference>
<comment type="caution">
    <text evidence="2">The sequence shown here is derived from an EMBL/GenBank/DDBJ whole genome shotgun (WGS) entry which is preliminary data.</text>
</comment>
<gene>
    <name evidence="2" type="primary">PLEST011271</name>
    <name evidence="2" type="ORF">PLESTB_000048500</name>
</gene>
<dbReference type="AlphaFoldDB" id="A0A9W6B9G8"/>
<feature type="compositionally biased region" description="Low complexity" evidence="1">
    <location>
        <begin position="139"/>
        <end position="166"/>
    </location>
</feature>
<keyword evidence="3" id="KW-1185">Reference proteome</keyword>
<organism evidence="2 3">
    <name type="scientific">Pleodorina starrii</name>
    <dbReference type="NCBI Taxonomy" id="330485"/>
    <lineage>
        <taxon>Eukaryota</taxon>
        <taxon>Viridiplantae</taxon>
        <taxon>Chlorophyta</taxon>
        <taxon>core chlorophytes</taxon>
        <taxon>Chlorophyceae</taxon>
        <taxon>CS clade</taxon>
        <taxon>Chlamydomonadales</taxon>
        <taxon>Volvocaceae</taxon>
        <taxon>Pleodorina</taxon>
    </lineage>
</organism>
<sequence length="311" mass="33445">MSEDYDPMNPYDEGDPFGIEAVLMANQPLRRTNSAPGLDAAAGPSFRPPAGVIREERPQGQIPQVRPRVPDSDTRPTADGLDANPLNPRPQVYNVRVPLSNFPEPPLRPRGVQDNATRAPLPRFPVDVRARSPFMPRNAAPAPGAAAAAATVTGATATDAGNTGSGQMHSGADEDEDARASKKSRHTPPTAAAVANSGGAAARPAVANSGGAAARPPVRRNNGSAQANRQRGQNMNARARQQHQQRPNNKHRRDAGRAIDPYAFRMDSVGPPNERLTLAQYQHYRKHYLCFGCGSDEHLFSQCPKNPNRED</sequence>
<proteinExistence type="predicted"/>
<dbReference type="Proteomes" id="UP001165080">
    <property type="component" value="Unassembled WGS sequence"/>
</dbReference>
<reference evidence="2 3" key="1">
    <citation type="journal article" date="2023" name="Commun. Biol.">
        <title>Reorganization of the ancestral sex-determining regions during the evolution of trioecy in Pleodorina starrii.</title>
        <authorList>
            <person name="Takahashi K."/>
            <person name="Suzuki S."/>
            <person name="Kawai-Toyooka H."/>
            <person name="Yamamoto K."/>
            <person name="Hamaji T."/>
            <person name="Ootsuki R."/>
            <person name="Yamaguchi H."/>
            <person name="Kawachi M."/>
            <person name="Higashiyama T."/>
            <person name="Nozaki H."/>
        </authorList>
    </citation>
    <scope>NUCLEOTIDE SEQUENCE [LARGE SCALE GENOMIC DNA]</scope>
    <source>
        <strain evidence="2 3">NIES-4479</strain>
    </source>
</reference>
<feature type="compositionally biased region" description="Low complexity" evidence="1">
    <location>
        <begin position="191"/>
        <end position="216"/>
    </location>
</feature>
<evidence type="ECO:0008006" key="4">
    <source>
        <dbReference type="Google" id="ProtNLM"/>
    </source>
</evidence>
<feature type="region of interest" description="Disordered" evidence="1">
    <location>
        <begin position="33"/>
        <end position="258"/>
    </location>
</feature>
<feature type="compositionally biased region" description="Polar residues" evidence="1">
    <location>
        <begin position="221"/>
        <end position="236"/>
    </location>
</feature>
<evidence type="ECO:0000313" key="2">
    <source>
        <dbReference type="EMBL" id="GLC48003.1"/>
    </source>
</evidence>